<dbReference type="Pfam" id="PF07496">
    <property type="entry name" value="zf-CW"/>
    <property type="match status" value="1"/>
</dbReference>
<comment type="subcellular location">
    <subcellularLocation>
        <location evidence="1">Nucleus</location>
    </subcellularLocation>
</comment>
<evidence type="ECO:0000256" key="9">
    <source>
        <dbReference type="SAM" id="MobiDB-lite"/>
    </source>
</evidence>
<proteinExistence type="predicted"/>
<evidence type="ECO:0000256" key="8">
    <source>
        <dbReference type="ARBA" id="ARBA00023242"/>
    </source>
</evidence>
<evidence type="ECO:0000256" key="5">
    <source>
        <dbReference type="ARBA" id="ARBA00023015"/>
    </source>
</evidence>
<dbReference type="PANTHER" id="PTHR12396">
    <property type="entry name" value="METHYL-CPG BINDING PROTEIN, MBD"/>
    <property type="match status" value="1"/>
</dbReference>
<dbReference type="PROSITE" id="PS50982">
    <property type="entry name" value="MBD"/>
    <property type="match status" value="1"/>
</dbReference>
<sequence>MLVPKTEAHEEVTRAELQEDVPKAKSPEEVIYVPEASIPENKAEQQNEVLEASAAKSKVPEVSLFEVKINDLDSKSNVPEFSLLEAKVNDLDNKSNVPEVSPLEAKVNDLNSNVMAVVFPKGRILKQYGAEADVVEADVPGPTLTETNGSVLPRTKDFIPSVADTNTRGSGTNAQVVIYLTDDEDDDEVEILHESSADKLLSTTLQIERNGTVAPFAIPQEVPDGRIEGGEIFSLRGLAVTPSHCPLTALADEDQGKGTSIVLSADPVPETPRWSATTIGTFTVQCNLCGKWRIIPTKEQYEAIGERILQHPWVCDEGKAWREGASCRDPSDISEDEPSILWAVDKHNIPKPPPGFNRKVVLRGELSRNFADVYYKSPCGQTLRSMADVQRFLDGRPDMVSKGIKLSQFSFTRPKPGPGIQKRVFQSSAGSKKPKKPCLSPTPAIQFPAHYPPLFPIPLAVVDPMGGVPQLQAPEIFPPPGMILREQTPISLPSSTSQANGDSLYGGMSGVPCLPYPFGAPWLVCPIYPPNMSQLHHHFGSQQMLPLLSPPHPLPPFLSTSWGREAALPPVMPFCNSSTRLDSPPKQP</sequence>
<reference evidence="12" key="1">
    <citation type="submission" date="2024-02" db="EMBL/GenBank/DDBJ databases">
        <authorList>
            <consortium name="ELIXIR-Norway"/>
            <consortium name="Elixir Norway"/>
        </authorList>
    </citation>
    <scope>NUCLEOTIDE SEQUENCE</scope>
</reference>
<gene>
    <name evidence="12" type="ORF">CSSPTR1EN2_LOCUS8176</name>
</gene>
<feature type="domain" description="CW-type" evidence="11">
    <location>
        <begin position="268"/>
        <end position="335"/>
    </location>
</feature>
<dbReference type="PANTHER" id="PTHR12396:SF0">
    <property type="entry name" value="METHYL-CPG BINDING DOMAIN PROTEIN-LIKE, ISOFORM C"/>
    <property type="match status" value="1"/>
</dbReference>
<protein>
    <recommendedName>
        <fullName evidence="14">Methyl-CpG-binding domain-containing protein 2</fullName>
    </recommendedName>
</protein>
<feature type="domain" description="MBD" evidence="10">
    <location>
        <begin position="342"/>
        <end position="416"/>
    </location>
</feature>
<keyword evidence="6" id="KW-0238">DNA-binding</keyword>
<name>A0ABP0TVH0_9BRYO</name>
<keyword evidence="3" id="KW-0863">Zinc-finger</keyword>
<keyword evidence="8" id="KW-0539">Nucleus</keyword>
<keyword evidence="13" id="KW-1185">Reference proteome</keyword>
<dbReference type="SUPFAM" id="SSF54171">
    <property type="entry name" value="DNA-binding domain"/>
    <property type="match status" value="1"/>
</dbReference>
<evidence type="ECO:0000313" key="13">
    <source>
        <dbReference type="Proteomes" id="UP001497512"/>
    </source>
</evidence>
<dbReference type="Gene3D" id="3.30.40.100">
    <property type="match status" value="1"/>
</dbReference>
<evidence type="ECO:0000256" key="1">
    <source>
        <dbReference type="ARBA" id="ARBA00004123"/>
    </source>
</evidence>
<organism evidence="12 13">
    <name type="scientific">Sphagnum troendelagicum</name>
    <dbReference type="NCBI Taxonomy" id="128251"/>
    <lineage>
        <taxon>Eukaryota</taxon>
        <taxon>Viridiplantae</taxon>
        <taxon>Streptophyta</taxon>
        <taxon>Embryophyta</taxon>
        <taxon>Bryophyta</taxon>
        <taxon>Sphagnophytina</taxon>
        <taxon>Sphagnopsida</taxon>
        <taxon>Sphagnales</taxon>
        <taxon>Sphagnaceae</taxon>
        <taxon>Sphagnum</taxon>
    </lineage>
</organism>
<dbReference type="SMART" id="SM00391">
    <property type="entry name" value="MBD"/>
    <property type="match status" value="1"/>
</dbReference>
<dbReference type="InterPro" id="IPR011124">
    <property type="entry name" value="Znf_CW"/>
</dbReference>
<feature type="region of interest" description="Disordered" evidence="9">
    <location>
        <begin position="1"/>
        <end position="26"/>
    </location>
</feature>
<dbReference type="InterPro" id="IPR016177">
    <property type="entry name" value="DNA-bd_dom_sf"/>
</dbReference>
<dbReference type="Proteomes" id="UP001497512">
    <property type="component" value="Chromosome 15"/>
</dbReference>
<evidence type="ECO:0000256" key="2">
    <source>
        <dbReference type="ARBA" id="ARBA00022723"/>
    </source>
</evidence>
<evidence type="ECO:0000256" key="7">
    <source>
        <dbReference type="ARBA" id="ARBA00023163"/>
    </source>
</evidence>
<evidence type="ECO:0000259" key="11">
    <source>
        <dbReference type="PROSITE" id="PS51050"/>
    </source>
</evidence>
<evidence type="ECO:0008006" key="14">
    <source>
        <dbReference type="Google" id="ProtNLM"/>
    </source>
</evidence>
<dbReference type="Gene3D" id="3.30.890.10">
    <property type="entry name" value="Methyl-cpg-binding Protein 2, Chain A"/>
    <property type="match status" value="1"/>
</dbReference>
<keyword evidence="2" id="KW-0479">Metal-binding</keyword>
<keyword evidence="4" id="KW-0862">Zinc</keyword>
<dbReference type="Pfam" id="PF01429">
    <property type="entry name" value="MBD"/>
    <property type="match status" value="1"/>
</dbReference>
<keyword evidence="7" id="KW-0804">Transcription</keyword>
<evidence type="ECO:0000256" key="3">
    <source>
        <dbReference type="ARBA" id="ARBA00022771"/>
    </source>
</evidence>
<evidence type="ECO:0000313" key="12">
    <source>
        <dbReference type="EMBL" id="CAK9206093.1"/>
    </source>
</evidence>
<keyword evidence="5" id="KW-0805">Transcription regulation</keyword>
<dbReference type="CDD" id="cd01396">
    <property type="entry name" value="MeCP2_MBD"/>
    <property type="match status" value="1"/>
</dbReference>
<evidence type="ECO:0000256" key="4">
    <source>
        <dbReference type="ARBA" id="ARBA00022833"/>
    </source>
</evidence>
<evidence type="ECO:0000259" key="10">
    <source>
        <dbReference type="PROSITE" id="PS50982"/>
    </source>
</evidence>
<dbReference type="PROSITE" id="PS51050">
    <property type="entry name" value="ZF_CW"/>
    <property type="match status" value="1"/>
</dbReference>
<evidence type="ECO:0000256" key="6">
    <source>
        <dbReference type="ARBA" id="ARBA00023125"/>
    </source>
</evidence>
<dbReference type="EMBL" id="OZ019907">
    <property type="protein sequence ID" value="CAK9206093.1"/>
    <property type="molecule type" value="Genomic_DNA"/>
</dbReference>
<dbReference type="InterPro" id="IPR001739">
    <property type="entry name" value="Methyl_CpG_DNA-bd"/>
</dbReference>
<accession>A0ABP0TVH0</accession>